<dbReference type="Gene3D" id="3.10.129.10">
    <property type="entry name" value="Hotdog Thioesterase"/>
    <property type="match status" value="1"/>
</dbReference>
<dbReference type="GO" id="GO:0047617">
    <property type="term" value="F:fatty acyl-CoA hydrolase activity"/>
    <property type="evidence" value="ECO:0007669"/>
    <property type="project" value="TreeGrafter"/>
</dbReference>
<reference evidence="1 2" key="1">
    <citation type="submission" date="2020-07" db="EMBL/GenBank/DDBJ databases">
        <title>Sequencing the genomes of 1000 actinobacteria strains.</title>
        <authorList>
            <person name="Klenk H.-P."/>
        </authorList>
    </citation>
    <scope>NUCLEOTIDE SEQUENCE [LARGE SCALE GENOMIC DNA]</scope>
    <source>
        <strain evidence="1 2">DSM 17380</strain>
    </source>
</reference>
<dbReference type="InterPro" id="IPR050563">
    <property type="entry name" value="4-hydroxybenzoyl-CoA_TE"/>
</dbReference>
<dbReference type="PANTHER" id="PTHR31793">
    <property type="entry name" value="4-HYDROXYBENZOYL-COA THIOESTERASE FAMILY MEMBER"/>
    <property type="match status" value="1"/>
</dbReference>
<sequence length="155" mass="16672">MARAHVTLPLRWGDQDAYGHVNNVVFARLLEEARVRVLWLGAAAEPTGLEQHFQSNIAGGPKMLVASQSIEFLSVLEYSEQPVTVELWIGKLGGAHLEIHCEIVDGAAAGRSVVARAITVAVMVDGDTLKPARLSPAGRTAVRAWMDEPLVLGRG</sequence>
<name>A0A852R4V0_9MICO</name>
<gene>
    <name evidence="1" type="ORF">BJ960_001358</name>
</gene>
<dbReference type="EMBL" id="JACCBD010000001">
    <property type="protein sequence ID" value="NYD26555.1"/>
    <property type="molecule type" value="Genomic_DNA"/>
</dbReference>
<dbReference type="Pfam" id="PF13279">
    <property type="entry name" value="4HBT_2"/>
    <property type="match status" value="1"/>
</dbReference>
<accession>A0A852R4V0</accession>
<dbReference type="Proteomes" id="UP000586095">
    <property type="component" value="Unassembled WGS sequence"/>
</dbReference>
<dbReference type="EC" id="3.1.2.-" evidence="1"/>
<comment type="caution">
    <text evidence="1">The sequence shown here is derived from an EMBL/GenBank/DDBJ whole genome shotgun (WGS) entry which is preliminary data.</text>
</comment>
<keyword evidence="1" id="KW-0378">Hydrolase</keyword>
<dbReference type="PANTHER" id="PTHR31793:SF24">
    <property type="entry name" value="LONG-CHAIN ACYL-COA THIOESTERASE FADM"/>
    <property type="match status" value="1"/>
</dbReference>
<dbReference type="CDD" id="cd00586">
    <property type="entry name" value="4HBT"/>
    <property type="match status" value="1"/>
</dbReference>
<dbReference type="AlphaFoldDB" id="A0A852R4V0"/>
<evidence type="ECO:0000313" key="1">
    <source>
        <dbReference type="EMBL" id="NYD26555.1"/>
    </source>
</evidence>
<organism evidence="1 2">
    <name type="scientific">Leucobacter aridicollis</name>
    <dbReference type="NCBI Taxonomy" id="283878"/>
    <lineage>
        <taxon>Bacteria</taxon>
        <taxon>Bacillati</taxon>
        <taxon>Actinomycetota</taxon>
        <taxon>Actinomycetes</taxon>
        <taxon>Micrococcales</taxon>
        <taxon>Microbacteriaceae</taxon>
        <taxon>Leucobacter</taxon>
    </lineage>
</organism>
<dbReference type="RefSeq" id="WP_185986736.1">
    <property type="nucleotide sequence ID" value="NZ_BAAALZ010000007.1"/>
</dbReference>
<protein>
    <submittedName>
        <fullName evidence="1">Acyl-CoA thioester hydrolase</fullName>
        <ecNumber evidence="1">3.1.2.-</ecNumber>
    </submittedName>
</protein>
<dbReference type="InterPro" id="IPR029069">
    <property type="entry name" value="HotDog_dom_sf"/>
</dbReference>
<keyword evidence="2" id="KW-1185">Reference proteome</keyword>
<dbReference type="SUPFAM" id="SSF54637">
    <property type="entry name" value="Thioesterase/thiol ester dehydrase-isomerase"/>
    <property type="match status" value="1"/>
</dbReference>
<evidence type="ECO:0000313" key="2">
    <source>
        <dbReference type="Proteomes" id="UP000586095"/>
    </source>
</evidence>
<proteinExistence type="predicted"/>